<keyword evidence="2" id="KW-1185">Reference proteome</keyword>
<protein>
    <submittedName>
        <fullName evidence="1">Uncharacterized protein</fullName>
    </submittedName>
</protein>
<feature type="non-terminal residue" evidence="1">
    <location>
        <position position="1"/>
    </location>
</feature>
<comment type="caution">
    <text evidence="1">The sequence shown here is derived from an EMBL/GenBank/DDBJ whole genome shotgun (WGS) entry which is preliminary data.</text>
</comment>
<feature type="non-terminal residue" evidence="1">
    <location>
        <position position="147"/>
    </location>
</feature>
<accession>A0AAV5VNM5</accession>
<gene>
    <name evidence="1" type="ORF">PFISCL1PPCAC_12323</name>
</gene>
<reference evidence="1" key="1">
    <citation type="submission" date="2023-10" db="EMBL/GenBank/DDBJ databases">
        <title>Genome assembly of Pristionchus species.</title>
        <authorList>
            <person name="Yoshida K."/>
            <person name="Sommer R.J."/>
        </authorList>
    </citation>
    <scope>NUCLEOTIDE SEQUENCE</scope>
    <source>
        <strain evidence="1">RS5133</strain>
    </source>
</reference>
<proteinExistence type="predicted"/>
<name>A0AAV5VNM5_9BILA</name>
<organism evidence="1 2">
    <name type="scientific">Pristionchus fissidentatus</name>
    <dbReference type="NCBI Taxonomy" id="1538716"/>
    <lineage>
        <taxon>Eukaryota</taxon>
        <taxon>Metazoa</taxon>
        <taxon>Ecdysozoa</taxon>
        <taxon>Nematoda</taxon>
        <taxon>Chromadorea</taxon>
        <taxon>Rhabditida</taxon>
        <taxon>Rhabditina</taxon>
        <taxon>Diplogasteromorpha</taxon>
        <taxon>Diplogasteroidea</taxon>
        <taxon>Neodiplogasteridae</taxon>
        <taxon>Pristionchus</taxon>
    </lineage>
</organism>
<dbReference type="EMBL" id="BTSY01000003">
    <property type="protein sequence ID" value="GMT21026.1"/>
    <property type="molecule type" value="Genomic_DNA"/>
</dbReference>
<evidence type="ECO:0000313" key="2">
    <source>
        <dbReference type="Proteomes" id="UP001432322"/>
    </source>
</evidence>
<dbReference type="AlphaFoldDB" id="A0AAV5VNM5"/>
<sequence>RCFPEMKQVVEEVAALLEPLVHVPLSSLLTRMHALHEGNLRVERESRLSSGVVHGLTIGTMMGSLATPPTSPSEFTLVAQPAMNFLQEQAALAMDQLHSLLDFLCEPRQSPSESFQPEIPLGRLLTFVHTLQSELTEVDVVKSEEID</sequence>
<dbReference type="Proteomes" id="UP001432322">
    <property type="component" value="Unassembled WGS sequence"/>
</dbReference>
<evidence type="ECO:0000313" key="1">
    <source>
        <dbReference type="EMBL" id="GMT21026.1"/>
    </source>
</evidence>